<dbReference type="InterPro" id="IPR001478">
    <property type="entry name" value="PDZ"/>
</dbReference>
<keyword evidence="4" id="KW-1185">Reference proteome</keyword>
<keyword evidence="3" id="KW-0645">Protease</keyword>
<evidence type="ECO:0000313" key="4">
    <source>
        <dbReference type="Proteomes" id="UP000536179"/>
    </source>
</evidence>
<keyword evidence="3" id="KW-0378">Hydrolase</keyword>
<feature type="signal peptide" evidence="1">
    <location>
        <begin position="1"/>
        <end position="27"/>
    </location>
</feature>
<organism evidence="3 4">
    <name type="scientific">Aporhodopirellula rubra</name>
    <dbReference type="NCBI Taxonomy" id="980271"/>
    <lineage>
        <taxon>Bacteria</taxon>
        <taxon>Pseudomonadati</taxon>
        <taxon>Planctomycetota</taxon>
        <taxon>Planctomycetia</taxon>
        <taxon>Pirellulales</taxon>
        <taxon>Pirellulaceae</taxon>
        <taxon>Aporhodopirellula</taxon>
    </lineage>
</organism>
<protein>
    <submittedName>
        <fullName evidence="3">C-terminal processing protease CtpA/Prc</fullName>
    </submittedName>
</protein>
<feature type="domain" description="PDZ" evidence="2">
    <location>
        <begin position="61"/>
        <end position="120"/>
    </location>
</feature>
<accession>A0A7W5H5H3</accession>
<sequence length="170" mass="18864">MTRHPLTRLFGFLAVTWMLAVPSMAPADEAVDGGVPSAPDVRQPEWNGEMFAPSGDANGGFVEPKERPGGHGHFGGWYLGVYGHYTDTGHLLTQVYANTAAARAGLEPGDRIVSINGQQVGYVFGRRYPIDMLLQRHASHDGWVRLLVQDRRTMRLVNRDVRLTRGQIHF</sequence>
<dbReference type="Pfam" id="PF17820">
    <property type="entry name" value="PDZ_6"/>
    <property type="match status" value="1"/>
</dbReference>
<dbReference type="EMBL" id="JACHXU010000004">
    <property type="protein sequence ID" value="MBB3205836.1"/>
    <property type="molecule type" value="Genomic_DNA"/>
</dbReference>
<dbReference type="PROSITE" id="PS50106">
    <property type="entry name" value="PDZ"/>
    <property type="match status" value="1"/>
</dbReference>
<keyword evidence="1" id="KW-0732">Signal</keyword>
<dbReference type="InterPro" id="IPR036034">
    <property type="entry name" value="PDZ_sf"/>
</dbReference>
<reference evidence="3 4" key="1">
    <citation type="submission" date="2020-08" db="EMBL/GenBank/DDBJ databases">
        <title>Genomic Encyclopedia of Type Strains, Phase III (KMG-III): the genomes of soil and plant-associated and newly described type strains.</title>
        <authorList>
            <person name="Whitman W."/>
        </authorList>
    </citation>
    <scope>NUCLEOTIDE SEQUENCE [LARGE SCALE GENOMIC DNA]</scope>
    <source>
        <strain evidence="3 4">CECT 8075</strain>
    </source>
</reference>
<gene>
    <name evidence="3" type="ORF">FHS27_001640</name>
</gene>
<proteinExistence type="predicted"/>
<dbReference type="RefSeq" id="WP_184303770.1">
    <property type="nucleotide sequence ID" value="NZ_JACHXU010000004.1"/>
</dbReference>
<dbReference type="AlphaFoldDB" id="A0A7W5H5H3"/>
<evidence type="ECO:0000259" key="2">
    <source>
        <dbReference type="PROSITE" id="PS50106"/>
    </source>
</evidence>
<comment type="caution">
    <text evidence="3">The sequence shown here is derived from an EMBL/GenBank/DDBJ whole genome shotgun (WGS) entry which is preliminary data.</text>
</comment>
<dbReference type="GO" id="GO:0008233">
    <property type="term" value="F:peptidase activity"/>
    <property type="evidence" value="ECO:0007669"/>
    <property type="project" value="UniProtKB-KW"/>
</dbReference>
<dbReference type="GO" id="GO:0006508">
    <property type="term" value="P:proteolysis"/>
    <property type="evidence" value="ECO:0007669"/>
    <property type="project" value="UniProtKB-KW"/>
</dbReference>
<dbReference type="SMART" id="SM00228">
    <property type="entry name" value="PDZ"/>
    <property type="match status" value="1"/>
</dbReference>
<dbReference type="Gene3D" id="2.30.42.10">
    <property type="match status" value="1"/>
</dbReference>
<dbReference type="SUPFAM" id="SSF50156">
    <property type="entry name" value="PDZ domain-like"/>
    <property type="match status" value="1"/>
</dbReference>
<evidence type="ECO:0000256" key="1">
    <source>
        <dbReference type="SAM" id="SignalP"/>
    </source>
</evidence>
<feature type="chain" id="PRO_5031193938" evidence="1">
    <location>
        <begin position="28"/>
        <end position="170"/>
    </location>
</feature>
<dbReference type="Proteomes" id="UP000536179">
    <property type="component" value="Unassembled WGS sequence"/>
</dbReference>
<dbReference type="InterPro" id="IPR041489">
    <property type="entry name" value="PDZ_6"/>
</dbReference>
<evidence type="ECO:0000313" key="3">
    <source>
        <dbReference type="EMBL" id="MBB3205836.1"/>
    </source>
</evidence>
<name>A0A7W5H5H3_9BACT</name>